<dbReference type="EMBL" id="LJXB01000035">
    <property type="protein sequence ID" value="KPU62079.1"/>
    <property type="molecule type" value="Genomic_DNA"/>
</dbReference>
<name>A0A0P8X7P4_PSEFL</name>
<comment type="caution">
    <text evidence="1">The sequence shown here is derived from an EMBL/GenBank/DDBJ whole genome shotgun (WGS) entry which is preliminary data.</text>
</comment>
<dbReference type="Proteomes" id="UP000050349">
    <property type="component" value="Unassembled WGS sequence"/>
</dbReference>
<dbReference type="PATRIC" id="fig|294.162.peg.113"/>
<evidence type="ECO:0000313" key="1">
    <source>
        <dbReference type="EMBL" id="KPU62079.1"/>
    </source>
</evidence>
<accession>A0A0P8X7P4</accession>
<organism evidence="1 2">
    <name type="scientific">Pseudomonas fluorescens</name>
    <dbReference type="NCBI Taxonomy" id="294"/>
    <lineage>
        <taxon>Bacteria</taxon>
        <taxon>Pseudomonadati</taxon>
        <taxon>Pseudomonadota</taxon>
        <taxon>Gammaproteobacteria</taxon>
        <taxon>Pseudomonadales</taxon>
        <taxon>Pseudomonadaceae</taxon>
        <taxon>Pseudomonas</taxon>
    </lineage>
</organism>
<reference evidence="1 2" key="1">
    <citation type="submission" date="2015-09" db="EMBL/GenBank/DDBJ databases">
        <authorList>
            <person name="Jackson K.R."/>
            <person name="Lunt B.L."/>
            <person name="Fisher J.N.B."/>
            <person name="Gardner A.V."/>
            <person name="Bailey M.E."/>
            <person name="Deus L.M."/>
            <person name="Earl A.S."/>
            <person name="Gibby P.D."/>
            <person name="Hartmann K.A."/>
            <person name="Liu J.E."/>
            <person name="Manci A.M."/>
            <person name="Nielsen D.A."/>
            <person name="Solomon M.B."/>
            <person name="Breakwell D.P."/>
            <person name="Burnett S.H."/>
            <person name="Grose J.H."/>
        </authorList>
    </citation>
    <scope>NUCLEOTIDE SEQUENCE [LARGE SCALE GENOMIC DNA]</scope>
    <source>
        <strain evidence="1 2">S613</strain>
    </source>
</reference>
<gene>
    <name evidence="1" type="ORF">AN403_6070</name>
</gene>
<sequence>MESTGVYWIPVYEILEALRESSKVHQEPTFLWG</sequence>
<evidence type="ECO:0000313" key="2">
    <source>
        <dbReference type="Proteomes" id="UP000050349"/>
    </source>
</evidence>
<dbReference type="AlphaFoldDB" id="A0A0P8X7P4"/>
<protein>
    <submittedName>
        <fullName evidence="1">Uncharacterized protein</fullName>
    </submittedName>
</protein>
<proteinExistence type="predicted"/>